<gene>
    <name evidence="2" type="ORF">KJ970_10005</name>
</gene>
<accession>A0A948W3M2</accession>
<proteinExistence type="predicted"/>
<dbReference type="PANTHER" id="PTHR42892:SF1">
    <property type="entry name" value="GLUCOSAMINE-6-PHOSPHATE ISOMERASE"/>
    <property type="match status" value="1"/>
</dbReference>
<sequence length="438" mass="49341">MKIFVSSTVNDLKMERNALKKALKQYSFDAYLSEHDGADWAASCTKCLSELESSDIYVLMVGERYGSIPDKHEDSEVYDGKTSVTHGEFKKALQLNKPVLVYVKKVAKRDKDAVTFVKHLEAFYDGYFRKTFSNEKELSGFVRADVLRLITEVFRGTYRYPKLRKPQIVLCKDRNELFSVGSQMISFVLETERLPVLGFMPGRTAGGVYDQLIAAINSKNKLAGLQEMRAFHVAEHFGVAASSPSSYQNWMNTSLYGRIEKAHSIRLDRRRIHFIPGTVSGSTMESECQKYDSLVSSHTIHLQLLGIAPNGQTMTVDPDTYEGDQLLEQQTSLVKMSPETFGYLRPKPPIPYGVTIGMGNVLKFSKRIALLAFGKDKSLAIRHLLTTINYKTSPCSILKHHFDFWIVIDQEAASALPSGWIDYFNPTSGSCFSQETLV</sequence>
<feature type="domain" description="DUF4062" evidence="1">
    <location>
        <begin position="2"/>
        <end position="92"/>
    </location>
</feature>
<organism evidence="2 3">
    <name type="scientific">Eiseniibacteriota bacterium</name>
    <dbReference type="NCBI Taxonomy" id="2212470"/>
    <lineage>
        <taxon>Bacteria</taxon>
        <taxon>Candidatus Eiseniibacteriota</taxon>
    </lineage>
</organism>
<evidence type="ECO:0000313" key="2">
    <source>
        <dbReference type="EMBL" id="MBU2691252.1"/>
    </source>
</evidence>
<dbReference type="Gene3D" id="3.40.50.1360">
    <property type="match status" value="1"/>
</dbReference>
<reference evidence="2" key="1">
    <citation type="submission" date="2021-05" db="EMBL/GenBank/DDBJ databases">
        <title>Energy efficiency and biological interactions define the core microbiome of deep oligotrophic groundwater.</title>
        <authorList>
            <person name="Mehrshad M."/>
            <person name="Lopez-Fernandez M."/>
            <person name="Bell E."/>
            <person name="Bernier-Latmani R."/>
            <person name="Bertilsson S."/>
            <person name="Dopson M."/>
        </authorList>
    </citation>
    <scope>NUCLEOTIDE SEQUENCE</scope>
    <source>
        <strain evidence="2">Modern_marine.mb.64</strain>
    </source>
</reference>
<evidence type="ECO:0000313" key="3">
    <source>
        <dbReference type="Proteomes" id="UP000777784"/>
    </source>
</evidence>
<dbReference type="InterPro" id="IPR052960">
    <property type="entry name" value="GlcN6P_deaminase-like"/>
</dbReference>
<dbReference type="InterPro" id="IPR025139">
    <property type="entry name" value="DUF4062"/>
</dbReference>
<evidence type="ECO:0000259" key="1">
    <source>
        <dbReference type="Pfam" id="PF13271"/>
    </source>
</evidence>
<protein>
    <submittedName>
        <fullName evidence="2">DUF4062 domain-containing protein</fullName>
    </submittedName>
</protein>
<dbReference type="EMBL" id="JAHJDP010000051">
    <property type="protein sequence ID" value="MBU2691252.1"/>
    <property type="molecule type" value="Genomic_DNA"/>
</dbReference>
<comment type="caution">
    <text evidence="2">The sequence shown here is derived from an EMBL/GenBank/DDBJ whole genome shotgun (WGS) entry which is preliminary data.</text>
</comment>
<dbReference type="Pfam" id="PF13271">
    <property type="entry name" value="DUF4062"/>
    <property type="match status" value="1"/>
</dbReference>
<dbReference type="SUPFAM" id="SSF100950">
    <property type="entry name" value="NagB/RpiA/CoA transferase-like"/>
    <property type="match status" value="1"/>
</dbReference>
<dbReference type="InterPro" id="IPR037171">
    <property type="entry name" value="NagB/RpiA_transferase-like"/>
</dbReference>
<dbReference type="AlphaFoldDB" id="A0A948W3M2"/>
<dbReference type="PANTHER" id="PTHR42892">
    <property type="entry name" value="GLUCOSAMINE-6-PHOSPHATE DEAMINASE-LIKE PROTEIN BT_0258-RELATED"/>
    <property type="match status" value="1"/>
</dbReference>
<dbReference type="Proteomes" id="UP000777784">
    <property type="component" value="Unassembled WGS sequence"/>
</dbReference>
<name>A0A948W3M2_UNCEI</name>